<evidence type="ECO:0000313" key="3">
    <source>
        <dbReference type="Proteomes" id="UP001165121"/>
    </source>
</evidence>
<dbReference type="Gene3D" id="3.10.10.10">
    <property type="entry name" value="HIV Type 1 Reverse Transcriptase, subunit A, domain 1"/>
    <property type="match status" value="1"/>
</dbReference>
<comment type="caution">
    <text evidence="2">The sequence shown here is derived from an EMBL/GenBank/DDBJ whole genome shotgun (WGS) entry which is preliminary data.</text>
</comment>
<dbReference type="Proteomes" id="UP001165121">
    <property type="component" value="Unassembled WGS sequence"/>
</dbReference>
<dbReference type="PANTHER" id="PTHR33064">
    <property type="entry name" value="POL PROTEIN"/>
    <property type="match status" value="1"/>
</dbReference>
<gene>
    <name evidence="2" type="ORF">Pfra01_000615600</name>
</gene>
<reference evidence="2" key="1">
    <citation type="submission" date="2023-04" db="EMBL/GenBank/DDBJ databases">
        <title>Phytophthora fragariaefolia NBRC 109709.</title>
        <authorList>
            <person name="Ichikawa N."/>
            <person name="Sato H."/>
            <person name="Tonouchi N."/>
        </authorList>
    </citation>
    <scope>NUCLEOTIDE SEQUENCE</scope>
    <source>
        <strain evidence="2">NBRC 109709</strain>
    </source>
</reference>
<dbReference type="EMBL" id="BSXT01000515">
    <property type="protein sequence ID" value="GMF29090.1"/>
    <property type="molecule type" value="Genomic_DNA"/>
</dbReference>
<dbReference type="InterPro" id="IPR051320">
    <property type="entry name" value="Viral_Replic_Matur_Polypro"/>
</dbReference>
<dbReference type="InterPro" id="IPR043502">
    <property type="entry name" value="DNA/RNA_pol_sf"/>
</dbReference>
<dbReference type="InterPro" id="IPR043128">
    <property type="entry name" value="Rev_trsase/Diguanyl_cyclase"/>
</dbReference>
<feature type="domain" description="Reverse transcriptase" evidence="1">
    <location>
        <begin position="81"/>
        <end position="152"/>
    </location>
</feature>
<evidence type="ECO:0000313" key="2">
    <source>
        <dbReference type="EMBL" id="GMF29090.1"/>
    </source>
</evidence>
<keyword evidence="3" id="KW-1185">Reference proteome</keyword>
<dbReference type="OrthoDB" id="116054at2759"/>
<name>A0A9W6X328_9STRA</name>
<protein>
    <submittedName>
        <fullName evidence="2">Unnamed protein product</fullName>
    </submittedName>
</protein>
<evidence type="ECO:0000259" key="1">
    <source>
        <dbReference type="Pfam" id="PF00078"/>
    </source>
</evidence>
<dbReference type="SUPFAM" id="SSF56672">
    <property type="entry name" value="DNA/RNA polymerases"/>
    <property type="match status" value="1"/>
</dbReference>
<dbReference type="PANTHER" id="PTHR33064:SF37">
    <property type="entry name" value="RIBONUCLEASE H"/>
    <property type="match status" value="1"/>
</dbReference>
<sequence>MKAPLDKYTDYFRVQFGLDPPVKVAPLKVRLQPGATPVKCKSRRYPLLHHIYLDAHVKELLDPLLIRENNRSRWCSPPRIVPKKDVGDLRMTIDDRAVNACTEAMPFPMPQLEVVIIHLEGATVFVSCDWFKGYWQLPLDPESQELYTFMTQYTPLRVPMGATDSVAF</sequence>
<dbReference type="CDD" id="cd01647">
    <property type="entry name" value="RT_LTR"/>
    <property type="match status" value="1"/>
</dbReference>
<organism evidence="2 3">
    <name type="scientific">Phytophthora fragariaefolia</name>
    <dbReference type="NCBI Taxonomy" id="1490495"/>
    <lineage>
        <taxon>Eukaryota</taxon>
        <taxon>Sar</taxon>
        <taxon>Stramenopiles</taxon>
        <taxon>Oomycota</taxon>
        <taxon>Peronosporomycetes</taxon>
        <taxon>Peronosporales</taxon>
        <taxon>Peronosporaceae</taxon>
        <taxon>Phytophthora</taxon>
    </lineage>
</organism>
<dbReference type="InterPro" id="IPR000477">
    <property type="entry name" value="RT_dom"/>
</dbReference>
<accession>A0A9W6X328</accession>
<dbReference type="Gene3D" id="3.30.70.270">
    <property type="match status" value="1"/>
</dbReference>
<dbReference type="AlphaFoldDB" id="A0A9W6X328"/>
<dbReference type="Pfam" id="PF00078">
    <property type="entry name" value="RVT_1"/>
    <property type="match status" value="1"/>
</dbReference>
<proteinExistence type="predicted"/>